<accession>A0A6L3XZM3</accession>
<dbReference type="FunFam" id="2.40.30.10:FF:000031">
    <property type="entry name" value="Sulfate adenylyltransferase subunit 1"/>
    <property type="match status" value="1"/>
</dbReference>
<keyword evidence="4" id="KW-0808">Transferase</keyword>
<keyword evidence="4" id="KW-0548">Nucleotidyltransferase</keyword>
<protein>
    <submittedName>
        <fullName evidence="4">Sulfate adenylyltransferase subunit CysN</fullName>
        <ecNumber evidence="4">2.7.7.4</ecNumber>
    </submittedName>
</protein>
<evidence type="ECO:0000256" key="1">
    <source>
        <dbReference type="ARBA" id="ARBA00022741"/>
    </source>
</evidence>
<evidence type="ECO:0000256" key="2">
    <source>
        <dbReference type="ARBA" id="ARBA00023134"/>
    </source>
</evidence>
<organism evidence="4 5">
    <name type="scientific">Enterobacter hormaechei</name>
    <dbReference type="NCBI Taxonomy" id="158836"/>
    <lineage>
        <taxon>Bacteria</taxon>
        <taxon>Pseudomonadati</taxon>
        <taxon>Pseudomonadota</taxon>
        <taxon>Gammaproteobacteria</taxon>
        <taxon>Enterobacterales</taxon>
        <taxon>Enterobacteriaceae</taxon>
        <taxon>Enterobacter</taxon>
        <taxon>Enterobacter cloacae complex</taxon>
    </lineage>
</organism>
<keyword evidence="1" id="KW-0547">Nucleotide-binding</keyword>
<dbReference type="InterPro" id="IPR044139">
    <property type="entry name" value="CysN_NoDQ_III"/>
</dbReference>
<feature type="domain" description="GTP-eEF1A C-terminal" evidence="3">
    <location>
        <begin position="3"/>
        <end position="98"/>
    </location>
</feature>
<dbReference type="Pfam" id="PF22594">
    <property type="entry name" value="GTP-eEF1A_C"/>
    <property type="match status" value="1"/>
</dbReference>
<feature type="non-terminal residue" evidence="4">
    <location>
        <position position="1"/>
    </location>
</feature>
<dbReference type="SUPFAM" id="SSF50465">
    <property type="entry name" value="EF-Tu/eEF-1alpha/eIF2-gamma C-terminal domain"/>
    <property type="match status" value="1"/>
</dbReference>
<keyword evidence="2" id="KW-0342">GTP-binding</keyword>
<dbReference type="EMBL" id="WBSZ01000622">
    <property type="protein sequence ID" value="KAB2515330.1"/>
    <property type="molecule type" value="Genomic_DNA"/>
</dbReference>
<dbReference type="CDD" id="cd04095">
    <property type="entry name" value="CysN_NoDQ_III"/>
    <property type="match status" value="1"/>
</dbReference>
<proteinExistence type="predicted"/>
<dbReference type="AlphaFoldDB" id="A0A6L3XZM3"/>
<dbReference type="Gene3D" id="2.40.30.10">
    <property type="entry name" value="Translation factors"/>
    <property type="match status" value="1"/>
</dbReference>
<reference evidence="4 5" key="1">
    <citation type="submission" date="2019-09" db="EMBL/GenBank/DDBJ databases">
        <title>Reversal of blaTEM antimicrobial resistance by CRISPR-Cas9 in clinical E. coli and other Enterobacteriaceae strains.</title>
        <authorList>
            <person name="Tagliaferri T."/>
            <person name="Guimaraes N."/>
            <person name="Pereira M."/>
            <person name="Felicori L."/>
            <person name="Horz H.-P."/>
            <person name="Santos S."/>
            <person name="Mendes T."/>
        </authorList>
    </citation>
    <scope>NUCLEOTIDE SEQUENCE [LARGE SCALE GENOMIC DNA]</scope>
    <source>
        <strain evidence="4 5">E2_blaTEM_MG</strain>
    </source>
</reference>
<name>A0A6L3XZM3_9ENTR</name>
<sequence>SVAVVWMAEQPLTAGQRYDIKIAGKKTRARVDGIQFQVDINNLTHRDVSELPLNGIGLVDLTFDEPLVLDPYQQNPVTGGLIFIDRLTNVTVGAGMVREPDAQASVTSEFSAFELELNALVRKHFPHWGARDLLGGK</sequence>
<dbReference type="EC" id="2.7.7.4" evidence="4"/>
<dbReference type="Proteomes" id="UP000476281">
    <property type="component" value="Unassembled WGS sequence"/>
</dbReference>
<evidence type="ECO:0000313" key="5">
    <source>
        <dbReference type="Proteomes" id="UP000476281"/>
    </source>
</evidence>
<evidence type="ECO:0000313" key="4">
    <source>
        <dbReference type="EMBL" id="KAB2515330.1"/>
    </source>
</evidence>
<gene>
    <name evidence="4" type="primary">cysN</name>
    <name evidence="4" type="ORF">F9C29_17030</name>
</gene>
<dbReference type="GO" id="GO:0004781">
    <property type="term" value="F:sulfate adenylyltransferase (ATP) activity"/>
    <property type="evidence" value="ECO:0007669"/>
    <property type="project" value="UniProtKB-EC"/>
</dbReference>
<dbReference type="GO" id="GO:0005525">
    <property type="term" value="F:GTP binding"/>
    <property type="evidence" value="ECO:0007669"/>
    <property type="project" value="UniProtKB-KW"/>
</dbReference>
<dbReference type="InterPro" id="IPR009001">
    <property type="entry name" value="Transl_elong_EF1A/Init_IF2_C"/>
</dbReference>
<dbReference type="InterPro" id="IPR054696">
    <property type="entry name" value="GTP-eEF1A_C"/>
</dbReference>
<comment type="caution">
    <text evidence="4">The sequence shown here is derived from an EMBL/GenBank/DDBJ whole genome shotgun (WGS) entry which is preliminary data.</text>
</comment>
<evidence type="ECO:0000259" key="3">
    <source>
        <dbReference type="Pfam" id="PF22594"/>
    </source>
</evidence>